<dbReference type="Pfam" id="PF00082">
    <property type="entry name" value="Peptidase_S8"/>
    <property type="match status" value="2"/>
</dbReference>
<dbReference type="InterPro" id="IPR022398">
    <property type="entry name" value="Peptidase_S8_His-AS"/>
</dbReference>
<dbReference type="Gene3D" id="3.40.50.200">
    <property type="entry name" value="Peptidase S8/S53 domain"/>
    <property type="match status" value="1"/>
</dbReference>
<dbReference type="InterPro" id="IPR036116">
    <property type="entry name" value="FN3_sf"/>
</dbReference>
<dbReference type="InterPro" id="IPR003137">
    <property type="entry name" value="PA_domain"/>
</dbReference>
<feature type="active site" description="Charge relay system" evidence="7 8">
    <location>
        <position position="127"/>
    </location>
</feature>
<evidence type="ECO:0000256" key="9">
    <source>
        <dbReference type="RuleBase" id="RU003355"/>
    </source>
</evidence>
<evidence type="ECO:0000256" key="4">
    <source>
        <dbReference type="ARBA" id="ARBA00022729"/>
    </source>
</evidence>
<evidence type="ECO:0000256" key="8">
    <source>
        <dbReference type="PROSITE-ProRule" id="PRU01240"/>
    </source>
</evidence>
<comment type="similarity">
    <text evidence="1 8 9">Belongs to the peptidase S8 family.</text>
</comment>
<dbReference type="SUPFAM" id="SSF49265">
    <property type="entry name" value="Fibronectin type III"/>
    <property type="match status" value="2"/>
</dbReference>
<feature type="domain" description="Fibronectin type-III" evidence="10">
    <location>
        <begin position="479"/>
        <end position="575"/>
    </location>
</feature>
<reference evidence="11 12" key="1">
    <citation type="submission" date="2020-09" db="EMBL/GenBank/DDBJ databases">
        <title>Pseudoxanthomonas sp. CAU 1598 isolated from sand of Yaerae Beach.</title>
        <authorList>
            <person name="Kim W."/>
        </authorList>
    </citation>
    <scope>NUCLEOTIDE SEQUENCE [LARGE SCALE GENOMIC DNA]</scope>
    <source>
        <strain evidence="11 12">CAU 1598</strain>
    </source>
</reference>
<dbReference type="Pfam" id="PF02225">
    <property type="entry name" value="PA"/>
    <property type="match status" value="1"/>
</dbReference>
<dbReference type="AlphaFoldDB" id="A0AAW3ZV77"/>
<dbReference type="Gene3D" id="3.50.30.30">
    <property type="match status" value="1"/>
</dbReference>
<evidence type="ECO:0000259" key="10">
    <source>
        <dbReference type="PROSITE" id="PS50853"/>
    </source>
</evidence>
<evidence type="ECO:0000256" key="3">
    <source>
        <dbReference type="ARBA" id="ARBA00022670"/>
    </source>
</evidence>
<dbReference type="SUPFAM" id="SSF52743">
    <property type="entry name" value="Subtilisin-like"/>
    <property type="match status" value="1"/>
</dbReference>
<dbReference type="GO" id="GO:0005615">
    <property type="term" value="C:extracellular space"/>
    <property type="evidence" value="ECO:0007669"/>
    <property type="project" value="TreeGrafter"/>
</dbReference>
<evidence type="ECO:0000256" key="6">
    <source>
        <dbReference type="ARBA" id="ARBA00022825"/>
    </source>
</evidence>
<dbReference type="PANTHER" id="PTHR43806">
    <property type="entry name" value="PEPTIDASE S8"/>
    <property type="match status" value="1"/>
</dbReference>
<comment type="caution">
    <text evidence="11">The sequence shown here is derived from an EMBL/GenBank/DDBJ whole genome shotgun (WGS) entry which is preliminary data.</text>
</comment>
<dbReference type="InterPro" id="IPR050131">
    <property type="entry name" value="Peptidase_S8_subtilisin-like"/>
</dbReference>
<keyword evidence="5 8" id="KW-0378">Hydrolase</keyword>
<dbReference type="InterPro" id="IPR000209">
    <property type="entry name" value="Peptidase_S8/S53_dom"/>
</dbReference>
<name>A0AAW3ZV77_9GAMM</name>
<keyword evidence="12" id="KW-1185">Reference proteome</keyword>
<feature type="domain" description="Fibronectin type-III" evidence="10">
    <location>
        <begin position="584"/>
        <end position="678"/>
    </location>
</feature>
<keyword evidence="4" id="KW-0732">Signal</keyword>
<dbReference type="InterPro" id="IPR013783">
    <property type="entry name" value="Ig-like_fold"/>
</dbReference>
<dbReference type="PANTHER" id="PTHR43806:SF11">
    <property type="entry name" value="CEREVISIN-RELATED"/>
    <property type="match status" value="1"/>
</dbReference>
<dbReference type="RefSeq" id="WP_192031372.1">
    <property type="nucleotide sequence ID" value="NZ_JACYTR010000073.1"/>
</dbReference>
<dbReference type="InterPro" id="IPR015500">
    <property type="entry name" value="Peptidase_S8_subtilisin-rel"/>
</dbReference>
<dbReference type="PROSITE" id="PS00137">
    <property type="entry name" value="SUBTILASE_HIS"/>
    <property type="match status" value="1"/>
</dbReference>
<dbReference type="PROSITE" id="PS50853">
    <property type="entry name" value="FN3"/>
    <property type="match status" value="3"/>
</dbReference>
<accession>A0AAW3ZV77</accession>
<dbReference type="Gene3D" id="3.30.70.80">
    <property type="entry name" value="Peptidase S8 propeptide/proteinase inhibitor I9"/>
    <property type="match status" value="1"/>
</dbReference>
<dbReference type="InterPro" id="IPR023827">
    <property type="entry name" value="Peptidase_S8_Asp-AS"/>
</dbReference>
<evidence type="ECO:0000256" key="1">
    <source>
        <dbReference type="ARBA" id="ARBA00011073"/>
    </source>
</evidence>
<feature type="active site" description="Charge relay system" evidence="7 8">
    <location>
        <position position="413"/>
    </location>
</feature>
<protein>
    <submittedName>
        <fullName evidence="11">S8 family serine peptidase</fullName>
    </submittedName>
</protein>
<dbReference type="InterPro" id="IPR003961">
    <property type="entry name" value="FN3_dom"/>
</dbReference>
<evidence type="ECO:0000313" key="12">
    <source>
        <dbReference type="Proteomes" id="UP000613768"/>
    </source>
</evidence>
<dbReference type="InterPro" id="IPR023828">
    <property type="entry name" value="Peptidase_S8_Ser-AS"/>
</dbReference>
<keyword evidence="2" id="KW-0134">Cell wall</keyword>
<dbReference type="Proteomes" id="UP000613768">
    <property type="component" value="Unassembled WGS sequence"/>
</dbReference>
<dbReference type="Gene3D" id="2.60.40.10">
    <property type="entry name" value="Immunoglobulins"/>
    <property type="match status" value="3"/>
</dbReference>
<organism evidence="11 12">
    <name type="scientific">Pseudomarimonas arenosa</name>
    <dbReference type="NCBI Taxonomy" id="2774145"/>
    <lineage>
        <taxon>Bacteria</taxon>
        <taxon>Pseudomonadati</taxon>
        <taxon>Pseudomonadota</taxon>
        <taxon>Gammaproteobacteria</taxon>
        <taxon>Lysobacterales</taxon>
        <taxon>Lysobacteraceae</taxon>
        <taxon>Pseudomarimonas</taxon>
    </lineage>
</organism>
<keyword evidence="3 8" id="KW-0645">Protease</keyword>
<dbReference type="EMBL" id="JACYTR010000073">
    <property type="protein sequence ID" value="MBD8527951.1"/>
    <property type="molecule type" value="Genomic_DNA"/>
</dbReference>
<dbReference type="PROSITE" id="PS00136">
    <property type="entry name" value="SUBTILASE_ASP"/>
    <property type="match status" value="1"/>
</dbReference>
<dbReference type="InterPro" id="IPR036852">
    <property type="entry name" value="Peptidase_S8/S53_dom_sf"/>
</dbReference>
<evidence type="ECO:0000256" key="2">
    <source>
        <dbReference type="ARBA" id="ARBA00022512"/>
    </source>
</evidence>
<feature type="domain" description="Fibronectin type-III" evidence="10">
    <location>
        <begin position="684"/>
        <end position="777"/>
    </location>
</feature>
<sequence>MLVKFREALDSDGAKSLLSKAGAKLHHRFEDGKALALSVSSDQLETLRRDPAVEFVEPDPIRWPLAQSTPYGIALVQGNELRSAGAIGSNVLVCVVDSGLQSGHPDLVAANITGGYPSNWNSDTCGHGTHVAGTAAAANNSIGVIGVAPNAKLYAVKVFGGGSDGCAYTYGSTILDAAQRCAAAGQAQGRKVVINLSLGGAQSSTIENSGFQTLYNSGNVLSVAAAGNDGNTAMSYPASYDSVISVGAIDSNRALASFSQRNAQLELAAPGVAIHSTLPYLNGSLSVSGTTYAAASMGGSVQAQASAALISGGLCTTVNANWSGKVVLCERGSNPFYAKEAAVRQSGGVATVVYNNVSGGFDGTLEGYSSVIPIVSLSHEDGLSLLQTRIGQPATVITTRSAGSGYGSQSGTSMAAPHVAGVAAAIWSKNTSKTAAQVRAALTSTAQDLGAAGRDSSFGYGLVRGHAAMLALNPVDSVAPSTPASLTASLSATRITLSWPASTDSGGSGLAGYKLERCSGASCSNFTQISAPSTTSFADSGVAANTLFRYRVRAVDAAGNHSGYSTIASATTGAAGADTTAPTAPASLSATVLSSTSIRLNWAAASDSGGSGLAGYRIFRCTGSACTNLTQVGTATTTSFTNSGLAARTAYTYRVRAVDGAGNLGAYSPVSVATTSADLTAPSAISQLTLVVTSSSAINLSWSAATDSGGAGLAGYKIERCQGAACSNFAQVGTATTTSFAQTGLLKNTTYRFRVRAYDRANNNGAYSPLGSATTRP</sequence>
<dbReference type="GO" id="GO:0004252">
    <property type="term" value="F:serine-type endopeptidase activity"/>
    <property type="evidence" value="ECO:0007669"/>
    <property type="project" value="UniProtKB-UniRule"/>
</dbReference>
<evidence type="ECO:0000256" key="7">
    <source>
        <dbReference type="PIRSR" id="PIRSR615500-1"/>
    </source>
</evidence>
<feature type="active site" description="Charge relay system" evidence="7 8">
    <location>
        <position position="97"/>
    </location>
</feature>
<dbReference type="PRINTS" id="PR00723">
    <property type="entry name" value="SUBTILISIN"/>
</dbReference>
<keyword evidence="6 8" id="KW-0720">Serine protease</keyword>
<dbReference type="SMART" id="SM00060">
    <property type="entry name" value="FN3"/>
    <property type="match status" value="3"/>
</dbReference>
<gene>
    <name evidence="11" type="ORF">IFO71_19565</name>
</gene>
<dbReference type="PROSITE" id="PS51892">
    <property type="entry name" value="SUBTILASE"/>
    <property type="match status" value="1"/>
</dbReference>
<keyword evidence="2" id="KW-0964">Secreted</keyword>
<dbReference type="Pfam" id="PF00041">
    <property type="entry name" value="fn3"/>
    <property type="match status" value="2"/>
</dbReference>
<evidence type="ECO:0000256" key="5">
    <source>
        <dbReference type="ARBA" id="ARBA00022801"/>
    </source>
</evidence>
<dbReference type="SUPFAM" id="SSF54897">
    <property type="entry name" value="Protease propeptides/inhibitors"/>
    <property type="match status" value="1"/>
</dbReference>
<dbReference type="GO" id="GO:0006508">
    <property type="term" value="P:proteolysis"/>
    <property type="evidence" value="ECO:0007669"/>
    <property type="project" value="UniProtKB-KW"/>
</dbReference>
<proteinExistence type="inferred from homology"/>
<dbReference type="PROSITE" id="PS00138">
    <property type="entry name" value="SUBTILASE_SER"/>
    <property type="match status" value="1"/>
</dbReference>
<dbReference type="CDD" id="cd00063">
    <property type="entry name" value="FN3"/>
    <property type="match status" value="3"/>
</dbReference>
<evidence type="ECO:0000313" key="11">
    <source>
        <dbReference type="EMBL" id="MBD8527951.1"/>
    </source>
</evidence>
<dbReference type="InterPro" id="IPR037045">
    <property type="entry name" value="S8pro/Inhibitor_I9_sf"/>
</dbReference>
<dbReference type="CDD" id="cd02120">
    <property type="entry name" value="PA_subtilisin_like"/>
    <property type="match status" value="1"/>
</dbReference>